<dbReference type="GO" id="GO:0046872">
    <property type="term" value="F:metal ion binding"/>
    <property type="evidence" value="ECO:0007669"/>
    <property type="project" value="UniProtKB-KW"/>
</dbReference>
<feature type="domain" description="Survival protein SurE-like phosphatase/nucleotidase" evidence="6">
    <location>
        <begin position="7"/>
        <end position="206"/>
    </location>
</feature>
<dbReference type="PANTHER" id="PTHR30457">
    <property type="entry name" value="5'-NUCLEOTIDASE SURE"/>
    <property type="match status" value="1"/>
</dbReference>
<comment type="similarity">
    <text evidence="2">Belongs to the SurE nucleotidase family.</text>
</comment>
<gene>
    <name evidence="7" type="primary">surE</name>
    <name evidence="7" type="ORF">DLSSTS7063_00822</name>
</gene>
<protein>
    <recommendedName>
        <fullName evidence="3">5'-nucleotidase</fullName>
        <ecNumber evidence="3">3.1.3.5</ecNumber>
    </recommendedName>
</protein>
<evidence type="ECO:0000256" key="1">
    <source>
        <dbReference type="ARBA" id="ARBA00000815"/>
    </source>
</evidence>
<proteinExistence type="inferred from homology"/>
<evidence type="ECO:0000313" key="8">
    <source>
        <dbReference type="Proteomes" id="UP000398619"/>
    </source>
</evidence>
<dbReference type="GO" id="GO:0008253">
    <property type="term" value="F:5'-nucleotidase activity"/>
    <property type="evidence" value="ECO:0007669"/>
    <property type="project" value="UniProtKB-EC"/>
</dbReference>
<keyword evidence="5 7" id="KW-0378">Hydrolase</keyword>
<sequence length="284" mass="31785">MKNRSLILVTNDDGIHSPGLYVAAQAAAKIGDVLIAAPHTQQTGMGRSFPRCPDDGIIEEIDAQERMRGGFWYEEMHDREIRAYAVHGSPARAVAHGVLELADRKPDLCVSGINYGENLGTCLTCSGTLGALFEASSYGIPGIAVSVEADISRQHSEDFGKRDWSAAQSILERYIRQVLEKGMSGKSNSDEITIVTADAWNINVPDGLQFPYPERRTVLSRQNYFYFVKPEKRNRSQPYRLKSEQIVNIESLERDSDIYAVYVDRVASVTLLNFDMTARSRKRY</sequence>
<evidence type="ECO:0000259" key="6">
    <source>
        <dbReference type="Pfam" id="PF01975"/>
    </source>
</evidence>
<keyword evidence="4" id="KW-0479">Metal-binding</keyword>
<evidence type="ECO:0000313" key="7">
    <source>
        <dbReference type="EMBL" id="VUW97089.1"/>
    </source>
</evidence>
<comment type="catalytic activity">
    <reaction evidence="1">
        <text>a ribonucleoside 5'-phosphate + H2O = a ribonucleoside + phosphate</text>
        <dbReference type="Rhea" id="RHEA:12484"/>
        <dbReference type="ChEBI" id="CHEBI:15377"/>
        <dbReference type="ChEBI" id="CHEBI:18254"/>
        <dbReference type="ChEBI" id="CHEBI:43474"/>
        <dbReference type="ChEBI" id="CHEBI:58043"/>
        <dbReference type="EC" id="3.1.3.5"/>
    </reaction>
</comment>
<organism evidence="7 8">
    <name type="scientific">Dorea longicatena</name>
    <dbReference type="NCBI Taxonomy" id="88431"/>
    <lineage>
        <taxon>Bacteria</taxon>
        <taxon>Bacillati</taxon>
        <taxon>Bacillota</taxon>
        <taxon>Clostridia</taxon>
        <taxon>Lachnospirales</taxon>
        <taxon>Lachnospiraceae</taxon>
        <taxon>Dorea</taxon>
    </lineage>
</organism>
<dbReference type="Pfam" id="PF01975">
    <property type="entry name" value="SurE"/>
    <property type="match status" value="1"/>
</dbReference>
<accession>A0A564SPR2</accession>
<dbReference type="Gene3D" id="3.40.1210.10">
    <property type="entry name" value="Survival protein SurE-like phosphatase/nucleotidase"/>
    <property type="match status" value="1"/>
</dbReference>
<dbReference type="Proteomes" id="UP000398619">
    <property type="component" value="Unassembled WGS sequence"/>
</dbReference>
<dbReference type="PANTHER" id="PTHR30457:SF0">
    <property type="entry name" value="PHOSPHATASE, PUTATIVE (AFU_ORTHOLOGUE AFUA_4G01070)-RELATED"/>
    <property type="match status" value="1"/>
</dbReference>
<dbReference type="RefSeq" id="WP_144100002.1">
    <property type="nucleotide sequence ID" value="NZ_CABHNM010000022.1"/>
</dbReference>
<dbReference type="SUPFAM" id="SSF64167">
    <property type="entry name" value="SurE-like"/>
    <property type="match status" value="1"/>
</dbReference>
<dbReference type="InterPro" id="IPR002828">
    <property type="entry name" value="SurE-like_Pase/nucleotidase"/>
</dbReference>
<evidence type="ECO:0000256" key="5">
    <source>
        <dbReference type="ARBA" id="ARBA00022801"/>
    </source>
</evidence>
<dbReference type="AlphaFoldDB" id="A0A564SPR2"/>
<dbReference type="EMBL" id="CABHNM010000022">
    <property type="protein sequence ID" value="VUW97089.1"/>
    <property type="molecule type" value="Genomic_DNA"/>
</dbReference>
<evidence type="ECO:0000256" key="3">
    <source>
        <dbReference type="ARBA" id="ARBA00012643"/>
    </source>
</evidence>
<dbReference type="EC" id="3.1.3.5" evidence="3"/>
<name>A0A564SPR2_9FIRM</name>
<dbReference type="InterPro" id="IPR036523">
    <property type="entry name" value="SurE-like_sf"/>
</dbReference>
<evidence type="ECO:0000256" key="4">
    <source>
        <dbReference type="ARBA" id="ARBA00022723"/>
    </source>
</evidence>
<evidence type="ECO:0000256" key="2">
    <source>
        <dbReference type="ARBA" id="ARBA00011062"/>
    </source>
</evidence>
<dbReference type="InterPro" id="IPR030048">
    <property type="entry name" value="SurE"/>
</dbReference>
<dbReference type="NCBIfam" id="TIGR00087">
    <property type="entry name" value="surE"/>
    <property type="match status" value="1"/>
</dbReference>
<reference evidence="7 8" key="1">
    <citation type="submission" date="2019-07" db="EMBL/GenBank/DDBJ databases">
        <authorList>
            <person name="Hibberd C M."/>
            <person name="Gehrig L. J."/>
            <person name="Chang H.-W."/>
            <person name="Venkatesh S."/>
        </authorList>
    </citation>
    <scope>NUCLEOTIDE SEQUENCE [LARGE SCALE GENOMIC DNA]</scope>
    <source>
        <strain evidence="7">Dorea_longicatena_SSTS_Bg7063</strain>
    </source>
</reference>